<name>A0A0A9C1S1_ARUDO</name>
<dbReference type="EMBL" id="GBRH01229487">
    <property type="protein sequence ID" value="JAD68408.1"/>
    <property type="molecule type" value="Transcribed_RNA"/>
</dbReference>
<reference evidence="1" key="1">
    <citation type="submission" date="2014-09" db="EMBL/GenBank/DDBJ databases">
        <authorList>
            <person name="Magalhaes I.L.F."/>
            <person name="Oliveira U."/>
            <person name="Santos F.R."/>
            <person name="Vidigal T.H.D.A."/>
            <person name="Brescovit A.D."/>
            <person name="Santos A.J."/>
        </authorList>
    </citation>
    <scope>NUCLEOTIDE SEQUENCE</scope>
    <source>
        <tissue evidence="1">Shoot tissue taken approximately 20 cm above the soil surface</tissue>
    </source>
</reference>
<evidence type="ECO:0000313" key="1">
    <source>
        <dbReference type="EMBL" id="JAD68408.1"/>
    </source>
</evidence>
<organism evidence="1">
    <name type="scientific">Arundo donax</name>
    <name type="common">Giant reed</name>
    <name type="synonym">Donax arundinaceus</name>
    <dbReference type="NCBI Taxonomy" id="35708"/>
    <lineage>
        <taxon>Eukaryota</taxon>
        <taxon>Viridiplantae</taxon>
        <taxon>Streptophyta</taxon>
        <taxon>Embryophyta</taxon>
        <taxon>Tracheophyta</taxon>
        <taxon>Spermatophyta</taxon>
        <taxon>Magnoliopsida</taxon>
        <taxon>Liliopsida</taxon>
        <taxon>Poales</taxon>
        <taxon>Poaceae</taxon>
        <taxon>PACMAD clade</taxon>
        <taxon>Arundinoideae</taxon>
        <taxon>Arundineae</taxon>
        <taxon>Arundo</taxon>
    </lineage>
</organism>
<proteinExistence type="predicted"/>
<reference evidence="1" key="2">
    <citation type="journal article" date="2015" name="Data Brief">
        <title>Shoot transcriptome of the giant reed, Arundo donax.</title>
        <authorList>
            <person name="Barrero R.A."/>
            <person name="Guerrero F.D."/>
            <person name="Moolhuijzen P."/>
            <person name="Goolsby J.A."/>
            <person name="Tidwell J."/>
            <person name="Bellgard S.E."/>
            <person name="Bellgard M.I."/>
        </authorList>
    </citation>
    <scope>NUCLEOTIDE SEQUENCE</scope>
    <source>
        <tissue evidence="1">Shoot tissue taken approximately 20 cm above the soil surface</tissue>
    </source>
</reference>
<protein>
    <submittedName>
        <fullName evidence="1">Uncharacterized protein</fullName>
    </submittedName>
</protein>
<accession>A0A0A9C1S1</accession>
<sequence>MTFNRDEPPVFLSCFITWSHITTTFQEQPKVYSDFFAGTIYCNVTWKKSTSPK</sequence>
<dbReference type="AlphaFoldDB" id="A0A0A9C1S1"/>